<organism evidence="4 7">
    <name type="scientific">Phytophthora cactorum</name>
    <dbReference type="NCBI Taxonomy" id="29920"/>
    <lineage>
        <taxon>Eukaryota</taxon>
        <taxon>Sar</taxon>
        <taxon>Stramenopiles</taxon>
        <taxon>Oomycota</taxon>
        <taxon>Peronosporomycetes</taxon>
        <taxon>Peronosporales</taxon>
        <taxon>Peronosporaceae</taxon>
        <taxon>Phytophthora</taxon>
    </lineage>
</organism>
<dbReference type="Proteomes" id="UP000697107">
    <property type="component" value="Unassembled WGS sequence"/>
</dbReference>
<evidence type="ECO:0000313" key="6">
    <source>
        <dbReference type="EMBL" id="KAG2959633.1"/>
    </source>
</evidence>
<evidence type="ECO:0000313" key="5">
    <source>
        <dbReference type="EMBL" id="KAG2892263.1"/>
    </source>
</evidence>
<accession>A0A8T1JKH1</accession>
<name>A0A8T1JKH1_9STRA</name>
<feature type="region of interest" description="Disordered" evidence="1">
    <location>
        <begin position="116"/>
        <end position="138"/>
    </location>
</feature>
<proteinExistence type="predicted"/>
<evidence type="ECO:0000256" key="1">
    <source>
        <dbReference type="SAM" id="MobiDB-lite"/>
    </source>
</evidence>
<evidence type="ECO:0000259" key="2">
    <source>
        <dbReference type="Pfam" id="PF20681"/>
    </source>
</evidence>
<feature type="region of interest" description="Disordered" evidence="1">
    <location>
        <begin position="13"/>
        <end position="43"/>
    </location>
</feature>
<dbReference type="Proteomes" id="UP000735874">
    <property type="component" value="Unassembled WGS sequence"/>
</dbReference>
<gene>
    <name evidence="3" type="ORF">PC113_g22876</name>
    <name evidence="4" type="ORF">PC115_g22774</name>
    <name evidence="5" type="ORF">PC117_g24035</name>
    <name evidence="6" type="ORF">PC118_g22923</name>
</gene>
<protein>
    <recommendedName>
        <fullName evidence="2">DUF6818 domain-containing protein</fullName>
    </recommendedName>
</protein>
<comment type="caution">
    <text evidence="4">The sequence shown here is derived from an EMBL/GenBank/DDBJ whole genome shotgun (WGS) entry which is preliminary data.</text>
</comment>
<dbReference type="AlphaFoldDB" id="A0A8T1JKH1"/>
<dbReference type="VEuPathDB" id="FungiDB:PC110_g10356"/>
<dbReference type="PANTHER" id="PTHR34409:SF1">
    <property type="entry name" value="MYB-LIKE DOMAIN-CONTAINING PROTEIN"/>
    <property type="match status" value="1"/>
</dbReference>
<feature type="compositionally biased region" description="Basic and acidic residues" evidence="1">
    <location>
        <begin position="27"/>
        <end position="38"/>
    </location>
</feature>
<evidence type="ECO:0000313" key="4">
    <source>
        <dbReference type="EMBL" id="KAG2879497.1"/>
    </source>
</evidence>
<feature type="domain" description="DUF6818" evidence="2">
    <location>
        <begin position="187"/>
        <end position="261"/>
    </location>
</feature>
<dbReference type="EMBL" id="RCMI01001993">
    <property type="protein sequence ID" value="KAG2879497.1"/>
    <property type="molecule type" value="Genomic_DNA"/>
</dbReference>
<reference evidence="4" key="1">
    <citation type="submission" date="2018-10" db="EMBL/GenBank/DDBJ databases">
        <title>Effector identification in a new, highly contiguous assembly of the strawberry crown rot pathogen Phytophthora cactorum.</title>
        <authorList>
            <person name="Armitage A.D."/>
            <person name="Nellist C.F."/>
            <person name="Bates H."/>
            <person name="Vickerstaff R.J."/>
            <person name="Harrison R.J."/>
        </authorList>
    </citation>
    <scope>NUCLEOTIDE SEQUENCE</scope>
    <source>
        <strain evidence="3">15-7</strain>
        <strain evidence="4">4032</strain>
        <strain evidence="5">4040</strain>
        <strain evidence="6">P415</strain>
    </source>
</reference>
<dbReference type="EMBL" id="RCML01001949">
    <property type="protein sequence ID" value="KAG2959633.1"/>
    <property type="molecule type" value="Genomic_DNA"/>
</dbReference>
<dbReference type="Pfam" id="PF20681">
    <property type="entry name" value="DUF6818"/>
    <property type="match status" value="1"/>
</dbReference>
<dbReference type="EMBL" id="RCMG01001881">
    <property type="protein sequence ID" value="KAG2818277.1"/>
    <property type="molecule type" value="Genomic_DNA"/>
</dbReference>
<evidence type="ECO:0000313" key="3">
    <source>
        <dbReference type="EMBL" id="KAG2818277.1"/>
    </source>
</evidence>
<dbReference type="InterPro" id="IPR049203">
    <property type="entry name" value="DUF6818"/>
</dbReference>
<dbReference type="EMBL" id="RCMK01001541">
    <property type="protein sequence ID" value="KAG2892263.1"/>
    <property type="molecule type" value="Genomic_DNA"/>
</dbReference>
<dbReference type="Proteomes" id="UP000774804">
    <property type="component" value="Unassembled WGS sequence"/>
</dbReference>
<dbReference type="PANTHER" id="PTHR34409">
    <property type="entry name" value="SET DOMAIN-CONTAINING PROTEIN"/>
    <property type="match status" value="1"/>
</dbReference>
<dbReference type="VEuPathDB" id="FungiDB:PC110_g10357"/>
<dbReference type="Proteomes" id="UP000736787">
    <property type="component" value="Unassembled WGS sequence"/>
</dbReference>
<evidence type="ECO:0000313" key="7">
    <source>
        <dbReference type="Proteomes" id="UP000774804"/>
    </source>
</evidence>
<sequence length="349" mass="39516">MYVRPIKVLRPRREKRSARQIAASPYDHSRSAPRRRDQSASNLRVATTAEIRRGEEVTVDYGDDLWFICRADFDVGSDVQLRIKALTRSLAPRSSAREVFKLSDLLARNTLKFRRTSISSRQRSSPPPKRTLLASPSPRCPRTSAQCVNDRVSALPLSVDCPELWNTNYSMSEIERLLALVVKNLLLGKDKWKRLVATYNTSKPRGAAERDYESLRRKFNTLYSTRKPDMPPRIKKTNEIKMAIDERADVVEMDDGADTDQRLVEPDLCFDVDPDESFYEDCDEDSARLSTGGVRTLNGHCHRRVRRGGFLGVNPLLEPRRVPRAAHGFVGLRGVRSLCSHASSGTCSL</sequence>